<reference evidence="2" key="1">
    <citation type="submission" date="2018-12" db="EMBL/GenBank/DDBJ databases">
        <authorList>
            <person name="Will S."/>
            <person name="Neumann-Schaal M."/>
            <person name="Henke P."/>
        </authorList>
    </citation>
    <scope>NUCLEOTIDE SEQUENCE</scope>
    <source>
        <strain evidence="2">PCC 7102</strain>
    </source>
</reference>
<evidence type="ECO:0000259" key="1">
    <source>
        <dbReference type="PROSITE" id="PS50042"/>
    </source>
</evidence>
<name>A0A3S1CHU3_9CYAN</name>
<evidence type="ECO:0000313" key="2">
    <source>
        <dbReference type="EMBL" id="RUT03669.1"/>
    </source>
</evidence>
<organism evidence="2 3">
    <name type="scientific">Dulcicalothrix desertica PCC 7102</name>
    <dbReference type="NCBI Taxonomy" id="232991"/>
    <lineage>
        <taxon>Bacteria</taxon>
        <taxon>Bacillati</taxon>
        <taxon>Cyanobacteriota</taxon>
        <taxon>Cyanophyceae</taxon>
        <taxon>Nostocales</taxon>
        <taxon>Calotrichaceae</taxon>
        <taxon>Dulcicalothrix</taxon>
    </lineage>
</organism>
<dbReference type="Gene3D" id="2.60.120.10">
    <property type="entry name" value="Jelly Rolls"/>
    <property type="match status" value="1"/>
</dbReference>
<dbReference type="AlphaFoldDB" id="A0A3S1CHU3"/>
<dbReference type="OrthoDB" id="9798104at2"/>
<keyword evidence="3" id="KW-1185">Reference proteome</keyword>
<feature type="domain" description="Cyclic nucleotide-binding" evidence="1">
    <location>
        <begin position="11"/>
        <end position="112"/>
    </location>
</feature>
<dbReference type="PANTHER" id="PTHR24567">
    <property type="entry name" value="CRP FAMILY TRANSCRIPTIONAL REGULATORY PROTEIN"/>
    <property type="match status" value="1"/>
</dbReference>
<protein>
    <submittedName>
        <fullName evidence="2">Cyclic nucleotide-binding protein</fullName>
    </submittedName>
</protein>
<dbReference type="GO" id="GO:0005829">
    <property type="term" value="C:cytosol"/>
    <property type="evidence" value="ECO:0007669"/>
    <property type="project" value="TreeGrafter"/>
</dbReference>
<gene>
    <name evidence="2" type="ORF">DSM106972_053080</name>
</gene>
<dbReference type="InterPro" id="IPR000595">
    <property type="entry name" value="cNMP-bd_dom"/>
</dbReference>
<dbReference type="PROSITE" id="PS50042">
    <property type="entry name" value="CNMP_BINDING_3"/>
    <property type="match status" value="1"/>
</dbReference>
<dbReference type="GO" id="GO:0003700">
    <property type="term" value="F:DNA-binding transcription factor activity"/>
    <property type="evidence" value="ECO:0007669"/>
    <property type="project" value="TreeGrafter"/>
</dbReference>
<dbReference type="RefSeq" id="WP_127083593.1">
    <property type="nucleotide sequence ID" value="NZ_RSCL01000013.1"/>
</dbReference>
<dbReference type="InterPro" id="IPR018490">
    <property type="entry name" value="cNMP-bd_dom_sf"/>
</dbReference>
<dbReference type="Proteomes" id="UP000271624">
    <property type="component" value="Unassembled WGS sequence"/>
</dbReference>
<sequence length="204" mass="23883">MYYNLLRALDKFAVLTSSQQTKFCKLMKPLELCKGSVLLKPDTVCNNLYFLVEGVAREIWYQEDKEVTSWFSFEGEFFTASSFFSQKATSESIVLMSDSKLLYISHTSLHDLYDYDSDPIWNKIGRLMMEHYFIQLEEHFVLRHSQSAAERYSELLQKFPQILDKVSLKHIASYLGITQETLSRIRTRYEKRKLLSASGASRLR</sequence>
<dbReference type="InterPro" id="IPR014710">
    <property type="entry name" value="RmlC-like_jellyroll"/>
</dbReference>
<accession>A0A3S1CHU3</accession>
<dbReference type="InterPro" id="IPR050397">
    <property type="entry name" value="Env_Response_Regulators"/>
</dbReference>
<proteinExistence type="predicted"/>
<reference evidence="2" key="2">
    <citation type="journal article" date="2019" name="Genome Biol. Evol.">
        <title>Day and night: Metabolic profiles and evolutionary relationships of six axenic non-marine cyanobacteria.</title>
        <authorList>
            <person name="Will S.E."/>
            <person name="Henke P."/>
            <person name="Boedeker C."/>
            <person name="Huang S."/>
            <person name="Brinkmann H."/>
            <person name="Rohde M."/>
            <person name="Jarek M."/>
            <person name="Friedl T."/>
            <person name="Seufert S."/>
            <person name="Schumacher M."/>
            <person name="Overmann J."/>
            <person name="Neumann-Schaal M."/>
            <person name="Petersen J."/>
        </authorList>
    </citation>
    <scope>NUCLEOTIDE SEQUENCE [LARGE SCALE GENOMIC DNA]</scope>
    <source>
        <strain evidence="2">PCC 7102</strain>
    </source>
</reference>
<dbReference type="EMBL" id="RSCL01000013">
    <property type="protein sequence ID" value="RUT03669.1"/>
    <property type="molecule type" value="Genomic_DNA"/>
</dbReference>
<dbReference type="CDD" id="cd00038">
    <property type="entry name" value="CAP_ED"/>
    <property type="match status" value="1"/>
</dbReference>
<dbReference type="SUPFAM" id="SSF51206">
    <property type="entry name" value="cAMP-binding domain-like"/>
    <property type="match status" value="1"/>
</dbReference>
<dbReference type="PANTHER" id="PTHR24567:SF76">
    <property type="entry name" value="CYCLIC NUCLEOTIDE-BINDING DOMAIN PROTEIN"/>
    <property type="match status" value="1"/>
</dbReference>
<dbReference type="Pfam" id="PF00027">
    <property type="entry name" value="cNMP_binding"/>
    <property type="match status" value="1"/>
</dbReference>
<evidence type="ECO:0000313" key="3">
    <source>
        <dbReference type="Proteomes" id="UP000271624"/>
    </source>
</evidence>
<comment type="caution">
    <text evidence="2">The sequence shown here is derived from an EMBL/GenBank/DDBJ whole genome shotgun (WGS) entry which is preliminary data.</text>
</comment>